<protein>
    <submittedName>
        <fullName evidence="1">Uncharacterized protein</fullName>
    </submittedName>
</protein>
<gene>
    <name evidence="1" type="ORF">EYF80_000342</name>
</gene>
<dbReference type="AlphaFoldDB" id="A0A4Z2JHE7"/>
<name>A0A4Z2JHE7_9TELE</name>
<accession>A0A4Z2JHE7</accession>
<proteinExistence type="predicted"/>
<evidence type="ECO:0000313" key="2">
    <source>
        <dbReference type="Proteomes" id="UP000314294"/>
    </source>
</evidence>
<dbReference type="EMBL" id="SRLO01000001">
    <property type="protein sequence ID" value="TNN89739.1"/>
    <property type="molecule type" value="Genomic_DNA"/>
</dbReference>
<sequence>MADLVLLQELQLDGDVVAHPLVLLAVDLELQLGELDLGRGGGVPGPQVQLLQIGLFTGDDNTPLPVYPIRLTTRRQTARTHVQFWGLEAEVGEGVAQLPLRLHDLGQLRRQSLSQPDHVLVLSLIVAEDFDLSLQLHVHGPRAPAQLLRQDLPGTLQRTVF</sequence>
<organism evidence="1 2">
    <name type="scientific">Liparis tanakae</name>
    <name type="common">Tanaka's snailfish</name>
    <dbReference type="NCBI Taxonomy" id="230148"/>
    <lineage>
        <taxon>Eukaryota</taxon>
        <taxon>Metazoa</taxon>
        <taxon>Chordata</taxon>
        <taxon>Craniata</taxon>
        <taxon>Vertebrata</taxon>
        <taxon>Euteleostomi</taxon>
        <taxon>Actinopterygii</taxon>
        <taxon>Neopterygii</taxon>
        <taxon>Teleostei</taxon>
        <taxon>Neoteleostei</taxon>
        <taxon>Acanthomorphata</taxon>
        <taxon>Eupercaria</taxon>
        <taxon>Perciformes</taxon>
        <taxon>Cottioidei</taxon>
        <taxon>Cottales</taxon>
        <taxon>Liparidae</taxon>
        <taxon>Liparis</taxon>
    </lineage>
</organism>
<evidence type="ECO:0000313" key="1">
    <source>
        <dbReference type="EMBL" id="TNN89739.1"/>
    </source>
</evidence>
<dbReference type="Proteomes" id="UP000314294">
    <property type="component" value="Unassembled WGS sequence"/>
</dbReference>
<reference evidence="1 2" key="1">
    <citation type="submission" date="2019-03" db="EMBL/GenBank/DDBJ databases">
        <title>First draft genome of Liparis tanakae, snailfish: a comprehensive survey of snailfish specific genes.</title>
        <authorList>
            <person name="Kim W."/>
            <person name="Song I."/>
            <person name="Jeong J.-H."/>
            <person name="Kim D."/>
            <person name="Kim S."/>
            <person name="Ryu S."/>
            <person name="Song J.Y."/>
            <person name="Lee S.K."/>
        </authorList>
    </citation>
    <scope>NUCLEOTIDE SEQUENCE [LARGE SCALE GENOMIC DNA]</scope>
    <source>
        <tissue evidence="1">Muscle</tissue>
    </source>
</reference>
<keyword evidence="2" id="KW-1185">Reference proteome</keyword>
<comment type="caution">
    <text evidence="1">The sequence shown here is derived from an EMBL/GenBank/DDBJ whole genome shotgun (WGS) entry which is preliminary data.</text>
</comment>